<dbReference type="InterPro" id="IPR008769">
    <property type="entry name" value="PhaF_PhaI"/>
</dbReference>
<keyword evidence="3" id="KW-1185">Reference proteome</keyword>
<accession>A0AAW3ZJY5</accession>
<proteinExistence type="predicted"/>
<dbReference type="RefSeq" id="WP_192029727.1">
    <property type="nucleotide sequence ID" value="NZ_JACYTR010000020.1"/>
</dbReference>
<dbReference type="Proteomes" id="UP000613768">
    <property type="component" value="Unassembled WGS sequence"/>
</dbReference>
<dbReference type="EMBL" id="JACYTR010000020">
    <property type="protein sequence ID" value="MBD8526306.1"/>
    <property type="molecule type" value="Genomic_DNA"/>
</dbReference>
<evidence type="ECO:0000313" key="3">
    <source>
        <dbReference type="Proteomes" id="UP000613768"/>
    </source>
</evidence>
<evidence type="ECO:0000313" key="2">
    <source>
        <dbReference type="EMBL" id="MBD8526306.1"/>
    </source>
</evidence>
<dbReference type="Pfam" id="PF05597">
    <property type="entry name" value="Phasin"/>
    <property type="match status" value="1"/>
</dbReference>
<protein>
    <submittedName>
        <fullName evidence="2">Phasin family protein</fullName>
    </submittedName>
</protein>
<reference evidence="2 3" key="1">
    <citation type="submission" date="2020-09" db="EMBL/GenBank/DDBJ databases">
        <title>Pseudoxanthomonas sp. CAU 1598 isolated from sand of Yaerae Beach.</title>
        <authorList>
            <person name="Kim W."/>
        </authorList>
    </citation>
    <scope>NUCLEOTIDE SEQUENCE [LARGE SCALE GENOMIC DNA]</scope>
    <source>
        <strain evidence="2 3">CAU 1598</strain>
    </source>
</reference>
<organism evidence="2 3">
    <name type="scientific">Pseudomarimonas arenosa</name>
    <dbReference type="NCBI Taxonomy" id="2774145"/>
    <lineage>
        <taxon>Bacteria</taxon>
        <taxon>Pseudomonadati</taxon>
        <taxon>Pseudomonadota</taxon>
        <taxon>Gammaproteobacteria</taxon>
        <taxon>Lysobacterales</taxon>
        <taxon>Lysobacteraceae</taxon>
        <taxon>Pseudomarimonas</taxon>
    </lineage>
</organism>
<comment type="caution">
    <text evidence="2">The sequence shown here is derived from an EMBL/GenBank/DDBJ whole genome shotgun (WGS) entry which is preliminary data.</text>
</comment>
<gene>
    <name evidence="2" type="ORF">IFO71_11215</name>
</gene>
<dbReference type="AlphaFoldDB" id="A0AAW3ZJY5"/>
<evidence type="ECO:0000256" key="1">
    <source>
        <dbReference type="SAM" id="MobiDB-lite"/>
    </source>
</evidence>
<sequence>MAKQIKARRAAAKSSPKFNGRDLWLASLGAVAMTRKQGIKLYDTMINEGRSLQNQVVDRVSAFGEQINDRLADVRAKVEGAIAPVRARAVSTYSQIAKEVQTRLQPVLAKFGVKVSKPRATKRVAKSTRKPAQKRTVRRARKAA</sequence>
<name>A0AAW3ZJY5_9GAMM</name>
<feature type="region of interest" description="Disordered" evidence="1">
    <location>
        <begin position="119"/>
        <end position="144"/>
    </location>
</feature>